<dbReference type="InterPro" id="IPR037523">
    <property type="entry name" value="VOC_core"/>
</dbReference>
<dbReference type="PANTHER" id="PTHR43048">
    <property type="entry name" value="METHYLMALONYL-COA EPIMERASE"/>
    <property type="match status" value="1"/>
</dbReference>
<gene>
    <name evidence="3" type="ORF">EA462_06215</name>
</gene>
<dbReference type="GO" id="GO:0046491">
    <property type="term" value="P:L-methylmalonyl-CoA metabolic process"/>
    <property type="evidence" value="ECO:0007669"/>
    <property type="project" value="TreeGrafter"/>
</dbReference>
<evidence type="ECO:0000259" key="2">
    <source>
        <dbReference type="PROSITE" id="PS51819"/>
    </source>
</evidence>
<protein>
    <submittedName>
        <fullName evidence="3">VOC family protein</fullName>
    </submittedName>
</protein>
<dbReference type="GO" id="GO:0004462">
    <property type="term" value="F:lactoylglutathione lyase activity"/>
    <property type="evidence" value="ECO:0007669"/>
    <property type="project" value="InterPro"/>
</dbReference>
<reference evidence="3 4" key="1">
    <citation type="submission" date="2018-10" db="EMBL/GenBank/DDBJ databases">
        <title>Natrarchaeobius chitinivorans gen. nov., sp. nov., and Natrarchaeobius haloalkaliphilus sp. nov., alkaliphilic, chitin-utilizing haloarchaea from hypersaline alkaline lakes.</title>
        <authorList>
            <person name="Sorokin D.Y."/>
            <person name="Elcheninov A.G."/>
            <person name="Kostrikina N.A."/>
            <person name="Bale N.J."/>
            <person name="Sinninghe Damste J.S."/>
            <person name="Khijniak T.V."/>
            <person name="Kublanov I.V."/>
            <person name="Toshchakov S.V."/>
        </authorList>
    </citation>
    <scope>NUCLEOTIDE SEQUENCE [LARGE SCALE GENOMIC DNA]</scope>
    <source>
        <strain evidence="3 4">AArcht-Sl</strain>
    </source>
</reference>
<dbReference type="InterPro" id="IPR051785">
    <property type="entry name" value="MMCE/EMCE_epimerase"/>
</dbReference>
<evidence type="ECO:0000256" key="1">
    <source>
        <dbReference type="ARBA" id="ARBA00022723"/>
    </source>
</evidence>
<dbReference type="GO" id="GO:0004493">
    <property type="term" value="F:methylmalonyl-CoA epimerase activity"/>
    <property type="evidence" value="ECO:0007669"/>
    <property type="project" value="TreeGrafter"/>
</dbReference>
<dbReference type="RefSeq" id="WP_124177681.1">
    <property type="nucleotide sequence ID" value="NZ_REFY01000002.1"/>
</dbReference>
<name>A0A3N6M673_9EURY</name>
<sequence>MSDSNLSAHHVGIAVDDLEATLAFYRDALGLSIIDRFSVSGEAFSDGIGVEDASGSFVHLEADGIRVELVEFDPKARDSPATGLNQPGTTHVAFAVDDLEVIANELPDDVPTISEPRTTASGTSILFVRDPEGNLIELLEA</sequence>
<dbReference type="EMBL" id="REFY01000002">
    <property type="protein sequence ID" value="RQG91550.1"/>
    <property type="molecule type" value="Genomic_DNA"/>
</dbReference>
<dbReference type="InterPro" id="IPR029068">
    <property type="entry name" value="Glyas_Bleomycin-R_OHBP_Dase"/>
</dbReference>
<accession>A0A3N6M673</accession>
<dbReference type="Proteomes" id="UP000273828">
    <property type="component" value="Unassembled WGS sequence"/>
</dbReference>
<organism evidence="3 4">
    <name type="scientific">Natrarchaeobius halalkaliphilus</name>
    <dbReference type="NCBI Taxonomy" id="1679091"/>
    <lineage>
        <taxon>Archaea</taxon>
        <taxon>Methanobacteriati</taxon>
        <taxon>Methanobacteriota</taxon>
        <taxon>Stenosarchaea group</taxon>
        <taxon>Halobacteria</taxon>
        <taxon>Halobacteriales</taxon>
        <taxon>Natrialbaceae</taxon>
        <taxon>Natrarchaeobius</taxon>
    </lineage>
</organism>
<proteinExistence type="predicted"/>
<keyword evidence="1" id="KW-0479">Metal-binding</keyword>
<dbReference type="SUPFAM" id="SSF54593">
    <property type="entry name" value="Glyoxalase/Bleomycin resistance protein/Dihydroxybiphenyl dioxygenase"/>
    <property type="match status" value="1"/>
</dbReference>
<dbReference type="InterPro" id="IPR004360">
    <property type="entry name" value="Glyas_Fos-R_dOase_dom"/>
</dbReference>
<dbReference type="PROSITE" id="PS00934">
    <property type="entry name" value="GLYOXALASE_I_1"/>
    <property type="match status" value="1"/>
</dbReference>
<dbReference type="GO" id="GO:0046872">
    <property type="term" value="F:metal ion binding"/>
    <property type="evidence" value="ECO:0007669"/>
    <property type="project" value="UniProtKB-KW"/>
</dbReference>
<evidence type="ECO:0000313" key="4">
    <source>
        <dbReference type="Proteomes" id="UP000273828"/>
    </source>
</evidence>
<dbReference type="Pfam" id="PF00903">
    <property type="entry name" value="Glyoxalase"/>
    <property type="match status" value="1"/>
</dbReference>
<comment type="caution">
    <text evidence="3">The sequence shown here is derived from an EMBL/GenBank/DDBJ whole genome shotgun (WGS) entry which is preliminary data.</text>
</comment>
<evidence type="ECO:0000313" key="3">
    <source>
        <dbReference type="EMBL" id="RQG91550.1"/>
    </source>
</evidence>
<dbReference type="PANTHER" id="PTHR43048:SF5">
    <property type="entry name" value="BLR5325 PROTEIN"/>
    <property type="match status" value="1"/>
</dbReference>
<dbReference type="InterPro" id="IPR018146">
    <property type="entry name" value="Glyoxalase_1_CS"/>
</dbReference>
<keyword evidence="4" id="KW-1185">Reference proteome</keyword>
<feature type="domain" description="VOC" evidence="2">
    <location>
        <begin position="7"/>
        <end position="141"/>
    </location>
</feature>
<dbReference type="OrthoDB" id="6111at2157"/>
<dbReference type="PROSITE" id="PS51819">
    <property type="entry name" value="VOC"/>
    <property type="match status" value="1"/>
</dbReference>
<dbReference type="AlphaFoldDB" id="A0A3N6M673"/>
<dbReference type="Gene3D" id="3.10.180.10">
    <property type="entry name" value="2,3-Dihydroxybiphenyl 1,2-Dioxygenase, domain 1"/>
    <property type="match status" value="1"/>
</dbReference>